<dbReference type="PRINTS" id="PR00032">
    <property type="entry name" value="HTHARAC"/>
</dbReference>
<comment type="caution">
    <text evidence="5">The sequence shown here is derived from an EMBL/GenBank/DDBJ whole genome shotgun (WGS) entry which is preliminary data.</text>
</comment>
<dbReference type="PANTHER" id="PTHR47894:SF1">
    <property type="entry name" value="HTH-TYPE TRANSCRIPTIONAL REGULATOR VQSM"/>
    <property type="match status" value="1"/>
</dbReference>
<dbReference type="Gene3D" id="1.10.10.60">
    <property type="entry name" value="Homeodomain-like"/>
    <property type="match status" value="1"/>
</dbReference>
<dbReference type="Proteomes" id="UP000244248">
    <property type="component" value="Unassembled WGS sequence"/>
</dbReference>
<evidence type="ECO:0000259" key="4">
    <source>
        <dbReference type="PROSITE" id="PS01124"/>
    </source>
</evidence>
<dbReference type="InterPro" id="IPR018060">
    <property type="entry name" value="HTH_AraC"/>
</dbReference>
<dbReference type="GO" id="GO:0000976">
    <property type="term" value="F:transcription cis-regulatory region binding"/>
    <property type="evidence" value="ECO:0007669"/>
    <property type="project" value="TreeGrafter"/>
</dbReference>
<evidence type="ECO:0000256" key="2">
    <source>
        <dbReference type="ARBA" id="ARBA00023125"/>
    </source>
</evidence>
<evidence type="ECO:0000256" key="1">
    <source>
        <dbReference type="ARBA" id="ARBA00023015"/>
    </source>
</evidence>
<feature type="domain" description="HTH araC/xylS-type" evidence="4">
    <location>
        <begin position="245"/>
        <end position="343"/>
    </location>
</feature>
<protein>
    <submittedName>
        <fullName evidence="5">AraC family transcriptional regulator</fullName>
    </submittedName>
</protein>
<evidence type="ECO:0000313" key="5">
    <source>
        <dbReference type="EMBL" id="PTU32995.1"/>
    </source>
</evidence>
<evidence type="ECO:0000313" key="6">
    <source>
        <dbReference type="Proteomes" id="UP000244248"/>
    </source>
</evidence>
<dbReference type="SMART" id="SM00342">
    <property type="entry name" value="HTH_ARAC"/>
    <property type="match status" value="1"/>
</dbReference>
<dbReference type="InterPro" id="IPR009057">
    <property type="entry name" value="Homeodomain-like_sf"/>
</dbReference>
<dbReference type="GO" id="GO:0003700">
    <property type="term" value="F:DNA-binding transcription factor activity"/>
    <property type="evidence" value="ECO:0007669"/>
    <property type="project" value="InterPro"/>
</dbReference>
<keyword evidence="1" id="KW-0805">Transcription regulation</keyword>
<dbReference type="Pfam" id="PF12625">
    <property type="entry name" value="Arabinose_bd"/>
    <property type="match status" value="1"/>
</dbReference>
<dbReference type="GO" id="GO:0005829">
    <property type="term" value="C:cytosol"/>
    <property type="evidence" value="ECO:0007669"/>
    <property type="project" value="TreeGrafter"/>
</dbReference>
<gene>
    <name evidence="5" type="ORF">CJD38_02455</name>
</gene>
<dbReference type="EMBL" id="QANS01000001">
    <property type="protein sequence ID" value="PTU32995.1"/>
    <property type="molecule type" value="Genomic_DNA"/>
</dbReference>
<keyword evidence="3" id="KW-0804">Transcription</keyword>
<dbReference type="InterPro" id="IPR020449">
    <property type="entry name" value="Tscrpt_reg_AraC-type_HTH"/>
</dbReference>
<organism evidence="5 6">
    <name type="scientific">Stenotrophobium rhamnosiphilum</name>
    <dbReference type="NCBI Taxonomy" id="2029166"/>
    <lineage>
        <taxon>Bacteria</taxon>
        <taxon>Pseudomonadati</taxon>
        <taxon>Pseudomonadota</taxon>
        <taxon>Gammaproteobacteria</taxon>
        <taxon>Nevskiales</taxon>
        <taxon>Nevskiaceae</taxon>
        <taxon>Stenotrophobium</taxon>
    </lineage>
</organism>
<evidence type="ECO:0000256" key="3">
    <source>
        <dbReference type="ARBA" id="ARBA00023163"/>
    </source>
</evidence>
<dbReference type="PROSITE" id="PS01124">
    <property type="entry name" value="HTH_ARAC_FAMILY_2"/>
    <property type="match status" value="1"/>
</dbReference>
<keyword evidence="6" id="KW-1185">Reference proteome</keyword>
<dbReference type="SUPFAM" id="SSF46689">
    <property type="entry name" value="Homeodomain-like"/>
    <property type="match status" value="1"/>
</dbReference>
<keyword evidence="2" id="KW-0238">DNA-binding</keyword>
<dbReference type="PANTHER" id="PTHR47894">
    <property type="entry name" value="HTH-TYPE TRANSCRIPTIONAL REGULATOR GADX"/>
    <property type="match status" value="1"/>
</dbReference>
<dbReference type="OrthoDB" id="5582699at2"/>
<proteinExistence type="predicted"/>
<accession>A0A2T5MK93</accession>
<dbReference type="AlphaFoldDB" id="A0A2T5MK93"/>
<sequence>MPKTVPAKSVTEKGTIAMAFVRQALGSLERRGFDTAPVLQKAGISAAALDSDRARVSADAFGTLWLTIAETLDDELFGLDTRPMKVGSFATLCHLMLHTPTLREALIRGARLINLLIEDTRLELELDGTEAVIRFVDTGALPLERRIFAHETLFVMLHGLMCWLVRRRISIHKAYFSYAQPAWFREYEHIVGDDLTFASSETRFEFAAVDLSTAVVQTERSSREFLKDAPHNFIVKYRNPKSVSVQVRRLLRDTAPEDWLTFEGLAEHLNLHPTALRRRLEEEGSSYRAEMNARRCDLALEQLADPKRSVLSIAQSLGFAEASAFHRAFRQWTGQSPGRYRRDAK</sequence>
<dbReference type="InterPro" id="IPR032687">
    <property type="entry name" value="AraC-type_N"/>
</dbReference>
<reference evidence="5 6" key="1">
    <citation type="submission" date="2018-04" db="EMBL/GenBank/DDBJ databases">
        <title>Novel species isolated from glacier.</title>
        <authorList>
            <person name="Liu Q."/>
            <person name="Xin Y.-H."/>
        </authorList>
    </citation>
    <scope>NUCLEOTIDE SEQUENCE [LARGE SCALE GENOMIC DNA]</scope>
    <source>
        <strain evidence="5 6">GT1R17</strain>
    </source>
</reference>
<name>A0A2T5MK93_9GAMM</name>
<dbReference type="Pfam" id="PF12833">
    <property type="entry name" value="HTH_18"/>
    <property type="match status" value="1"/>
</dbReference>